<comment type="caution">
    <text evidence="1">The sequence shown here is derived from an EMBL/GenBank/DDBJ whole genome shotgun (WGS) entry which is preliminary data.</text>
</comment>
<proteinExistence type="predicted"/>
<reference evidence="2" key="1">
    <citation type="journal article" date="2019" name="Nat. Commun.">
        <title>The genome of broomcorn millet.</title>
        <authorList>
            <person name="Zou C."/>
            <person name="Miki D."/>
            <person name="Li D."/>
            <person name="Tang Q."/>
            <person name="Xiao L."/>
            <person name="Rajput S."/>
            <person name="Deng P."/>
            <person name="Jia W."/>
            <person name="Huang R."/>
            <person name="Zhang M."/>
            <person name="Sun Y."/>
            <person name="Hu J."/>
            <person name="Fu X."/>
            <person name="Schnable P.S."/>
            <person name="Li F."/>
            <person name="Zhang H."/>
            <person name="Feng B."/>
            <person name="Zhu X."/>
            <person name="Liu R."/>
            <person name="Schnable J.C."/>
            <person name="Zhu J.-K."/>
            <person name="Zhang H."/>
        </authorList>
    </citation>
    <scope>NUCLEOTIDE SEQUENCE [LARGE SCALE GENOMIC DNA]</scope>
</reference>
<keyword evidence="2" id="KW-1185">Reference proteome</keyword>
<evidence type="ECO:0000313" key="2">
    <source>
        <dbReference type="Proteomes" id="UP000275267"/>
    </source>
</evidence>
<evidence type="ECO:0000313" key="1">
    <source>
        <dbReference type="EMBL" id="RLM78561.1"/>
    </source>
</evidence>
<name>A0A3L6QCX1_PANMI</name>
<organism evidence="1 2">
    <name type="scientific">Panicum miliaceum</name>
    <name type="common">Proso millet</name>
    <name type="synonym">Broomcorn millet</name>
    <dbReference type="NCBI Taxonomy" id="4540"/>
    <lineage>
        <taxon>Eukaryota</taxon>
        <taxon>Viridiplantae</taxon>
        <taxon>Streptophyta</taxon>
        <taxon>Embryophyta</taxon>
        <taxon>Tracheophyta</taxon>
        <taxon>Spermatophyta</taxon>
        <taxon>Magnoliopsida</taxon>
        <taxon>Liliopsida</taxon>
        <taxon>Poales</taxon>
        <taxon>Poaceae</taxon>
        <taxon>PACMAD clade</taxon>
        <taxon>Panicoideae</taxon>
        <taxon>Panicodae</taxon>
        <taxon>Paniceae</taxon>
        <taxon>Panicinae</taxon>
        <taxon>Panicum</taxon>
        <taxon>Panicum sect. Panicum</taxon>
    </lineage>
</organism>
<protein>
    <submittedName>
        <fullName evidence="1">Uncharacterized protein</fullName>
    </submittedName>
</protein>
<sequence length="83" mass="8997">MRLVLLIRLHGGARSVLMESMLRGKYDQVSCVAVLRHDSGCQQGSAASVRGNILCPNHTASPPGTFVQQAATRIVHGLMDRRV</sequence>
<accession>A0A3L6QCX1</accession>
<dbReference type="Proteomes" id="UP000275267">
    <property type="component" value="Unassembled WGS sequence"/>
</dbReference>
<gene>
    <name evidence="1" type="ORF">C2845_PM12G30780</name>
</gene>
<dbReference type="EMBL" id="PQIB02000012">
    <property type="protein sequence ID" value="RLM78561.1"/>
    <property type="molecule type" value="Genomic_DNA"/>
</dbReference>
<dbReference type="AlphaFoldDB" id="A0A3L6QCX1"/>